<comment type="caution">
    <text evidence="1">The sequence shown here is derived from an EMBL/GenBank/DDBJ whole genome shotgun (WGS) entry which is preliminary data.</text>
</comment>
<proteinExistence type="predicted"/>
<accession>A0ABU5ZDF2</accession>
<gene>
    <name evidence="1" type="ORF">VF724_02500</name>
</gene>
<sequence length="78" mass="8769">MPTNRRQRLRTTHDAENNLLAVTDHLGNRTTFEYDGNNNKIKETDAKLHSTSYSFNANNKLVSMTDALGNVRQGSDMG</sequence>
<dbReference type="InterPro" id="IPR031325">
    <property type="entry name" value="RHS_repeat"/>
</dbReference>
<dbReference type="RefSeq" id="WP_371752633.1">
    <property type="nucleotide sequence ID" value="NZ_JAYJLD010000002.1"/>
</dbReference>
<name>A0ABU5ZDF2_9BACL</name>
<evidence type="ECO:0000313" key="1">
    <source>
        <dbReference type="EMBL" id="MEB3100528.1"/>
    </source>
</evidence>
<dbReference type="PANTHER" id="PTHR32305">
    <property type="match status" value="1"/>
</dbReference>
<dbReference type="PANTHER" id="PTHR32305:SF15">
    <property type="entry name" value="PROTEIN RHSA-RELATED"/>
    <property type="match status" value="1"/>
</dbReference>
<keyword evidence="2" id="KW-1185">Reference proteome</keyword>
<reference evidence="1" key="1">
    <citation type="submission" date="2023-12" db="EMBL/GenBank/DDBJ databases">
        <title>Fervidustalea candida gen. nov., sp. nov., a novel member of the family Paenibacillaceae isolated from a geothermal area.</title>
        <authorList>
            <person name="Li W.-J."/>
            <person name="Jiao J.-Y."/>
            <person name="Chen Y."/>
        </authorList>
    </citation>
    <scope>NUCLEOTIDE SEQUENCE</scope>
    <source>
        <strain evidence="1">SYSU GA230002</strain>
    </source>
</reference>
<protein>
    <submittedName>
        <fullName evidence="1">RHS repeat domain-containing protein</fullName>
    </submittedName>
</protein>
<dbReference type="EMBL" id="JAYJLD010000002">
    <property type="protein sequence ID" value="MEB3100528.1"/>
    <property type="molecule type" value="Genomic_DNA"/>
</dbReference>
<dbReference type="InterPro" id="IPR006530">
    <property type="entry name" value="YD"/>
</dbReference>
<dbReference type="InterPro" id="IPR050708">
    <property type="entry name" value="T6SS_VgrG/RHS"/>
</dbReference>
<dbReference type="NCBIfam" id="TIGR01643">
    <property type="entry name" value="YD_repeat_2x"/>
    <property type="match status" value="1"/>
</dbReference>
<organism evidence="1 2">
    <name type="scientific">Ferviditalea candida</name>
    <dbReference type="NCBI Taxonomy" id="3108399"/>
    <lineage>
        <taxon>Bacteria</taxon>
        <taxon>Bacillati</taxon>
        <taxon>Bacillota</taxon>
        <taxon>Bacilli</taxon>
        <taxon>Bacillales</taxon>
        <taxon>Paenibacillaceae</taxon>
        <taxon>Ferviditalea</taxon>
    </lineage>
</organism>
<dbReference type="Proteomes" id="UP001310386">
    <property type="component" value="Unassembled WGS sequence"/>
</dbReference>
<evidence type="ECO:0000313" key="2">
    <source>
        <dbReference type="Proteomes" id="UP001310386"/>
    </source>
</evidence>
<dbReference type="Gene3D" id="2.180.10.10">
    <property type="entry name" value="RHS repeat-associated core"/>
    <property type="match status" value="1"/>
</dbReference>
<dbReference type="Pfam" id="PF05593">
    <property type="entry name" value="RHS_repeat"/>
    <property type="match status" value="1"/>
</dbReference>